<keyword evidence="5" id="KW-0539">Nucleus</keyword>
<dbReference type="InterPro" id="IPR052035">
    <property type="entry name" value="ZnF_BED_domain_contain"/>
</dbReference>
<evidence type="ECO:0000313" key="8">
    <source>
        <dbReference type="Proteomes" id="UP000015241"/>
    </source>
</evidence>
<dbReference type="Pfam" id="PF05699">
    <property type="entry name" value="Dimer_Tnp_hAT"/>
    <property type="match status" value="1"/>
</dbReference>
<dbReference type="InterPro" id="IPR008906">
    <property type="entry name" value="HATC_C_dom"/>
</dbReference>
<evidence type="ECO:0000256" key="3">
    <source>
        <dbReference type="ARBA" id="ARBA00022771"/>
    </source>
</evidence>
<name>S8FAT4_FOMSC</name>
<dbReference type="InterPro" id="IPR012337">
    <property type="entry name" value="RNaseH-like_sf"/>
</dbReference>
<dbReference type="OrthoDB" id="2793904at2759"/>
<reference evidence="7 8" key="1">
    <citation type="journal article" date="2012" name="Science">
        <title>The Paleozoic origin of enzymatic lignin decomposition reconstructed from 31 fungal genomes.</title>
        <authorList>
            <person name="Floudas D."/>
            <person name="Binder M."/>
            <person name="Riley R."/>
            <person name="Barry K."/>
            <person name="Blanchette R.A."/>
            <person name="Henrissat B."/>
            <person name="Martinez A.T."/>
            <person name="Otillar R."/>
            <person name="Spatafora J.W."/>
            <person name="Yadav J.S."/>
            <person name="Aerts A."/>
            <person name="Benoit I."/>
            <person name="Boyd A."/>
            <person name="Carlson A."/>
            <person name="Copeland A."/>
            <person name="Coutinho P.M."/>
            <person name="de Vries R.P."/>
            <person name="Ferreira P."/>
            <person name="Findley K."/>
            <person name="Foster B."/>
            <person name="Gaskell J."/>
            <person name="Glotzer D."/>
            <person name="Gorecki P."/>
            <person name="Heitman J."/>
            <person name="Hesse C."/>
            <person name="Hori C."/>
            <person name="Igarashi K."/>
            <person name="Jurgens J.A."/>
            <person name="Kallen N."/>
            <person name="Kersten P."/>
            <person name="Kohler A."/>
            <person name="Kuees U."/>
            <person name="Kumar T.K.A."/>
            <person name="Kuo A."/>
            <person name="LaButti K."/>
            <person name="Larrondo L.F."/>
            <person name="Lindquist E."/>
            <person name="Ling A."/>
            <person name="Lombard V."/>
            <person name="Lucas S."/>
            <person name="Lundell T."/>
            <person name="Martin R."/>
            <person name="McLaughlin D.J."/>
            <person name="Morgenstern I."/>
            <person name="Morin E."/>
            <person name="Murat C."/>
            <person name="Nagy L.G."/>
            <person name="Nolan M."/>
            <person name="Ohm R.A."/>
            <person name="Patyshakuliyeva A."/>
            <person name="Rokas A."/>
            <person name="Ruiz-Duenas F.J."/>
            <person name="Sabat G."/>
            <person name="Salamov A."/>
            <person name="Samejima M."/>
            <person name="Schmutz J."/>
            <person name="Slot J.C."/>
            <person name="St John F."/>
            <person name="Stenlid J."/>
            <person name="Sun H."/>
            <person name="Sun S."/>
            <person name="Syed K."/>
            <person name="Tsang A."/>
            <person name="Wiebenga A."/>
            <person name="Young D."/>
            <person name="Pisabarro A."/>
            <person name="Eastwood D.C."/>
            <person name="Martin F."/>
            <person name="Cullen D."/>
            <person name="Grigoriev I.V."/>
            <person name="Hibbett D.S."/>
        </authorList>
    </citation>
    <scope>NUCLEOTIDE SEQUENCE</scope>
    <source>
        <strain evidence="8">FP-58527</strain>
    </source>
</reference>
<dbReference type="PANTHER" id="PTHR46481">
    <property type="entry name" value="ZINC FINGER BED DOMAIN-CONTAINING PROTEIN 4"/>
    <property type="match status" value="1"/>
</dbReference>
<evidence type="ECO:0000259" key="6">
    <source>
        <dbReference type="Pfam" id="PF05699"/>
    </source>
</evidence>
<organism evidence="7 8">
    <name type="scientific">Fomitopsis schrenkii</name>
    <name type="common">Brown rot fungus</name>
    <dbReference type="NCBI Taxonomy" id="2126942"/>
    <lineage>
        <taxon>Eukaryota</taxon>
        <taxon>Fungi</taxon>
        <taxon>Dikarya</taxon>
        <taxon>Basidiomycota</taxon>
        <taxon>Agaricomycotina</taxon>
        <taxon>Agaricomycetes</taxon>
        <taxon>Polyporales</taxon>
        <taxon>Fomitopsis</taxon>
    </lineage>
</organism>
<dbReference type="GO" id="GO:0005634">
    <property type="term" value="C:nucleus"/>
    <property type="evidence" value="ECO:0007669"/>
    <property type="project" value="UniProtKB-SubCell"/>
</dbReference>
<dbReference type="Proteomes" id="UP000015241">
    <property type="component" value="Unassembled WGS sequence"/>
</dbReference>
<evidence type="ECO:0000313" key="7">
    <source>
        <dbReference type="EMBL" id="EPS98700.1"/>
    </source>
</evidence>
<keyword evidence="2" id="KW-0479">Metal-binding</keyword>
<evidence type="ECO:0000256" key="1">
    <source>
        <dbReference type="ARBA" id="ARBA00004123"/>
    </source>
</evidence>
<dbReference type="STRING" id="743788.S8FAT4"/>
<proteinExistence type="predicted"/>
<gene>
    <name evidence="7" type="ORF">FOMPIDRAFT_1126015</name>
</gene>
<accession>S8FAT4</accession>
<dbReference type="InParanoid" id="S8FAT4"/>
<dbReference type="HOGENOM" id="CLU_009123_13_0_1"/>
<evidence type="ECO:0000256" key="4">
    <source>
        <dbReference type="ARBA" id="ARBA00022833"/>
    </source>
</evidence>
<evidence type="ECO:0000256" key="2">
    <source>
        <dbReference type="ARBA" id="ARBA00022723"/>
    </source>
</evidence>
<keyword evidence="4" id="KW-0862">Zinc</keyword>
<keyword evidence="8" id="KW-1185">Reference proteome</keyword>
<protein>
    <recommendedName>
        <fullName evidence="6">HAT C-terminal dimerisation domain-containing protein</fullName>
    </recommendedName>
</protein>
<dbReference type="GO" id="GO:0008270">
    <property type="term" value="F:zinc ion binding"/>
    <property type="evidence" value="ECO:0007669"/>
    <property type="project" value="UniProtKB-KW"/>
</dbReference>
<dbReference type="AlphaFoldDB" id="S8FAT4"/>
<dbReference type="GO" id="GO:0046983">
    <property type="term" value="F:protein dimerization activity"/>
    <property type="evidence" value="ECO:0007669"/>
    <property type="project" value="InterPro"/>
</dbReference>
<comment type="subcellular location">
    <subcellularLocation>
        <location evidence="1">Nucleus</location>
    </subcellularLocation>
</comment>
<feature type="domain" description="HAT C-terminal dimerisation" evidence="6">
    <location>
        <begin position="4"/>
        <end position="85"/>
    </location>
</feature>
<keyword evidence="3" id="KW-0863">Zinc-finger</keyword>
<sequence length="119" mass="13128">MTNELDHYLAAEPDPMIDNALVWWSLRERRTTYPALLHMASCYLTIPSTSVGVKRLFSKGQIIVTHLCNGLSAASICALICLNNWSPLGFVRDTDVLAVTTAADEDPEEVQGNNAWAHV</sequence>
<evidence type="ECO:0000256" key="5">
    <source>
        <dbReference type="ARBA" id="ARBA00023242"/>
    </source>
</evidence>
<dbReference type="EMBL" id="KE504163">
    <property type="protein sequence ID" value="EPS98700.1"/>
    <property type="molecule type" value="Genomic_DNA"/>
</dbReference>
<dbReference type="PANTHER" id="PTHR46481:SF10">
    <property type="entry name" value="ZINC FINGER BED DOMAIN-CONTAINING PROTEIN 39"/>
    <property type="match status" value="1"/>
</dbReference>
<dbReference type="SUPFAM" id="SSF53098">
    <property type="entry name" value="Ribonuclease H-like"/>
    <property type="match status" value="1"/>
</dbReference>